<dbReference type="EMBL" id="CATQJA010002641">
    <property type="protein sequence ID" value="CAJ0575809.1"/>
    <property type="molecule type" value="Genomic_DNA"/>
</dbReference>
<gene>
    <name evidence="2" type="ORF">MSPICULIGERA_LOCUS14113</name>
    <name evidence="1" type="ORF">MSPICULIGERA_LOCUS4208</name>
</gene>
<evidence type="ECO:0000313" key="3">
    <source>
        <dbReference type="Proteomes" id="UP001177023"/>
    </source>
</evidence>
<evidence type="ECO:0000313" key="2">
    <source>
        <dbReference type="EMBL" id="CAJ0575809.1"/>
    </source>
</evidence>
<keyword evidence="3" id="KW-1185">Reference proteome</keyword>
<feature type="non-terminal residue" evidence="1">
    <location>
        <position position="184"/>
    </location>
</feature>
<dbReference type="PANTHER" id="PTHR37431:SF1">
    <property type="entry name" value="DUF725 DOMAIN-CONTAINING PROTEIN"/>
    <property type="match status" value="1"/>
</dbReference>
<dbReference type="EMBL" id="CATQJA010001066">
    <property type="protein sequence ID" value="CAJ0565574.1"/>
    <property type="molecule type" value="Genomic_DNA"/>
</dbReference>
<dbReference type="AlphaFoldDB" id="A0AA36CC00"/>
<evidence type="ECO:0000313" key="1">
    <source>
        <dbReference type="EMBL" id="CAJ0565574.1"/>
    </source>
</evidence>
<organism evidence="1 3">
    <name type="scientific">Mesorhabditis spiculigera</name>
    <dbReference type="NCBI Taxonomy" id="96644"/>
    <lineage>
        <taxon>Eukaryota</taxon>
        <taxon>Metazoa</taxon>
        <taxon>Ecdysozoa</taxon>
        <taxon>Nematoda</taxon>
        <taxon>Chromadorea</taxon>
        <taxon>Rhabditida</taxon>
        <taxon>Rhabditina</taxon>
        <taxon>Rhabditomorpha</taxon>
        <taxon>Rhabditoidea</taxon>
        <taxon>Rhabditidae</taxon>
        <taxon>Mesorhabditinae</taxon>
        <taxon>Mesorhabditis</taxon>
    </lineage>
</organism>
<dbReference type="PANTHER" id="PTHR37431">
    <property type="entry name" value="PROTEIN CBG06927"/>
    <property type="match status" value="1"/>
</dbReference>
<sequence length="184" mass="20528">MGVFSQSGSQKLTVGELKSRSQTYFIQMCEAYNRYNKCLASPTVKHLCYSMEPIKSKVAVVDAALEYVCGLAYEDMITNWSCYIRVASSDDLSACEQSFIKLATRQETMYNEYTMGAGACFALQTYTDCIRPSIEGLCGPVAYGHVLEAIGRPVHVYLPHCIISGDSTRTIFLPIFLLSLLYFL</sequence>
<proteinExistence type="predicted"/>
<name>A0AA36CC00_9BILA</name>
<reference evidence="1" key="1">
    <citation type="submission" date="2023-06" db="EMBL/GenBank/DDBJ databases">
        <authorList>
            <person name="Delattre M."/>
        </authorList>
    </citation>
    <scope>NUCLEOTIDE SEQUENCE</scope>
    <source>
        <strain evidence="1">AF72</strain>
    </source>
</reference>
<protein>
    <submittedName>
        <fullName evidence="1">Uncharacterized protein</fullName>
    </submittedName>
</protein>
<comment type="caution">
    <text evidence="1">The sequence shown here is derived from an EMBL/GenBank/DDBJ whole genome shotgun (WGS) entry which is preliminary data.</text>
</comment>
<dbReference type="Proteomes" id="UP001177023">
    <property type="component" value="Unassembled WGS sequence"/>
</dbReference>
<accession>A0AA36CC00</accession>